<dbReference type="OrthoDB" id="5598852at2759"/>
<evidence type="ECO:0000313" key="3">
    <source>
        <dbReference type="EMBL" id="RMJ09164.1"/>
    </source>
</evidence>
<name>A0A3M2RV77_9HYPO</name>
<keyword evidence="4" id="KW-1185">Reference proteome</keyword>
<dbReference type="InterPro" id="IPR011009">
    <property type="entry name" value="Kinase-like_dom_sf"/>
</dbReference>
<gene>
    <name evidence="3" type="ORF">CDV36_011198</name>
</gene>
<dbReference type="Proteomes" id="UP000277212">
    <property type="component" value="Unassembled WGS sequence"/>
</dbReference>
<evidence type="ECO:0000259" key="2">
    <source>
        <dbReference type="Pfam" id="PF01636"/>
    </source>
</evidence>
<dbReference type="EMBL" id="NKUJ01000253">
    <property type="protein sequence ID" value="RMJ09164.1"/>
    <property type="molecule type" value="Genomic_DNA"/>
</dbReference>
<dbReference type="InterPro" id="IPR002575">
    <property type="entry name" value="Aminoglycoside_PTrfase"/>
</dbReference>
<reference evidence="3 4" key="1">
    <citation type="submission" date="2017-06" db="EMBL/GenBank/DDBJ databases">
        <title>Comparative genomic analysis of Ambrosia Fusariam Clade fungi.</title>
        <authorList>
            <person name="Stajich J.E."/>
            <person name="Carrillo J."/>
            <person name="Kijimoto T."/>
            <person name="Eskalen A."/>
            <person name="O'Donnell K."/>
            <person name="Kasson M."/>
        </authorList>
    </citation>
    <scope>NUCLEOTIDE SEQUENCE [LARGE SCALE GENOMIC DNA]</scope>
    <source>
        <strain evidence="3">UCR3666</strain>
    </source>
</reference>
<sequence length="305" mass="33508">MDVSRYAAKPEAYDALSAYQIANFFKEHGLARDQVDCFATNLLGSPVSATPVQGATSYTVSGDEAAQVVQFRGSQLPMRHIEVAKQLYGDFVPECESRGMFGPVYVYVANLVPGPAFCRVRSQFFSPAPTMEQRLQQTVQDFARFFASAWINKPARTLEPPPGLLSEYFNILDEVSPGLPAQLQATLDDVRQELPRLFQSSYPMVLQHDDLLENNIHVDEATGHITGIIDWADAKIAPFGVSLATSCINSRSTSRGSSGRAASASNLHYRHSTYSLSSVTAHRSSAPLRRCQEETRSPRRKGASG</sequence>
<feature type="domain" description="Aminoglycoside phosphotransferase" evidence="2">
    <location>
        <begin position="173"/>
        <end position="249"/>
    </location>
</feature>
<evidence type="ECO:0000256" key="1">
    <source>
        <dbReference type="SAM" id="MobiDB-lite"/>
    </source>
</evidence>
<proteinExistence type="predicted"/>
<dbReference type="SUPFAM" id="SSF56112">
    <property type="entry name" value="Protein kinase-like (PK-like)"/>
    <property type="match status" value="1"/>
</dbReference>
<dbReference type="STRING" id="2010991.A0A3M2RV77"/>
<accession>A0A3M2RV77</accession>
<dbReference type="Gene3D" id="3.90.1200.10">
    <property type="match status" value="1"/>
</dbReference>
<comment type="caution">
    <text evidence="3">The sequence shown here is derived from an EMBL/GenBank/DDBJ whole genome shotgun (WGS) entry which is preliminary data.</text>
</comment>
<feature type="region of interest" description="Disordered" evidence="1">
    <location>
        <begin position="280"/>
        <end position="305"/>
    </location>
</feature>
<dbReference type="AlphaFoldDB" id="A0A3M2RV77"/>
<evidence type="ECO:0000313" key="4">
    <source>
        <dbReference type="Proteomes" id="UP000277212"/>
    </source>
</evidence>
<organism evidence="3 4">
    <name type="scientific">Fusarium kuroshium</name>
    <dbReference type="NCBI Taxonomy" id="2010991"/>
    <lineage>
        <taxon>Eukaryota</taxon>
        <taxon>Fungi</taxon>
        <taxon>Dikarya</taxon>
        <taxon>Ascomycota</taxon>
        <taxon>Pezizomycotina</taxon>
        <taxon>Sordariomycetes</taxon>
        <taxon>Hypocreomycetidae</taxon>
        <taxon>Hypocreales</taxon>
        <taxon>Nectriaceae</taxon>
        <taxon>Fusarium</taxon>
        <taxon>Fusarium solani species complex</taxon>
    </lineage>
</organism>
<dbReference type="Pfam" id="PF01636">
    <property type="entry name" value="APH"/>
    <property type="match status" value="1"/>
</dbReference>
<protein>
    <recommendedName>
        <fullName evidence="2">Aminoglycoside phosphotransferase domain-containing protein</fullName>
    </recommendedName>
</protein>